<keyword evidence="8" id="KW-1185">Reference proteome</keyword>
<dbReference type="RefSeq" id="WP_066887821.1">
    <property type="nucleotide sequence ID" value="NZ_JYIJ01000010.1"/>
</dbReference>
<sequence length="321" mass="33043">MKKHLWAGMLLAPVLLLSACSGKADTGGQAAGEQATNLRFAVVTHGSAGDAFWDVVKNGAEAAGKEHGVKVTYQGDGDPQKQSQLIEAAISEKVDGLVVSMANPDALKASVEKAVKAGIPVVTINSGQEKSAEFGALTHVGQSEVIAGRGAGGKLKEAGIKHLVCVIHEAGNIGLEQRCQGAKEALGGQVENLQVDINDVANASATIKAKLQADKSVDGVLTLNPAVGVAARDAVRDSGSSAKVATFDLSGDVIDAVKNGEILFAVDQQQYLQGYLPIVFLKLYKTNLNTVGGGQPVLTGPGFVTKENADQVAKLAEAGTR</sequence>
<reference evidence="9" key="1">
    <citation type="submission" date="2015-02" db="EMBL/GenBank/DDBJ databases">
        <title>Physiological reanalysis, assessment of diazotrophy, and genome sequences of multiple isolates of Streptomyces thermoautotrophicus.</title>
        <authorList>
            <person name="MacKellar D.C."/>
            <person name="Lieber L."/>
            <person name="Norman J."/>
            <person name="Bolger A."/>
            <person name="Tobin C."/>
            <person name="Murray J.W."/>
            <person name="Friesen M."/>
            <person name="Prell J."/>
        </authorList>
    </citation>
    <scope>NUCLEOTIDE SEQUENCE [LARGE SCALE GENOMIC DNA]</scope>
    <source>
        <strain evidence="9">UBT1</strain>
    </source>
</reference>
<evidence type="ECO:0000256" key="2">
    <source>
        <dbReference type="ARBA" id="ARBA00007639"/>
    </source>
</evidence>
<comment type="subcellular location">
    <subcellularLocation>
        <location evidence="1">Cell envelope</location>
    </subcellularLocation>
</comment>
<dbReference type="Pfam" id="PF13407">
    <property type="entry name" value="Peripla_BP_4"/>
    <property type="match status" value="1"/>
</dbReference>
<comment type="caution">
    <text evidence="6">The sequence shown here is derived from an EMBL/GenBank/DDBJ whole genome shotgun (WGS) entry which is preliminary data.</text>
</comment>
<dbReference type="GO" id="GO:0030246">
    <property type="term" value="F:carbohydrate binding"/>
    <property type="evidence" value="ECO:0007669"/>
    <property type="project" value="TreeGrafter"/>
</dbReference>
<dbReference type="PATRIC" id="fig|1469144.10.peg.2606"/>
<dbReference type="Gene3D" id="3.40.50.2300">
    <property type="match status" value="2"/>
</dbReference>
<evidence type="ECO:0000256" key="3">
    <source>
        <dbReference type="SAM" id="SignalP"/>
    </source>
</evidence>
<dbReference type="OrthoDB" id="257716at2"/>
<evidence type="ECO:0000256" key="1">
    <source>
        <dbReference type="ARBA" id="ARBA00004196"/>
    </source>
</evidence>
<dbReference type="Proteomes" id="UP000070659">
    <property type="component" value="Unassembled WGS sequence"/>
</dbReference>
<organism evidence="6 10">
    <name type="scientific">Carbonactinospora thermoautotrophica</name>
    <dbReference type="NCBI Taxonomy" id="1469144"/>
    <lineage>
        <taxon>Bacteria</taxon>
        <taxon>Bacillati</taxon>
        <taxon>Actinomycetota</taxon>
        <taxon>Actinomycetes</taxon>
        <taxon>Kitasatosporales</taxon>
        <taxon>Carbonactinosporaceae</taxon>
        <taxon>Carbonactinospora</taxon>
    </lineage>
</organism>
<name>A0A132N6A8_9ACTN</name>
<dbReference type="Proteomes" id="UP000070188">
    <property type="component" value="Unassembled WGS sequence"/>
</dbReference>
<dbReference type="EMBL" id="LAXD01000001">
    <property type="protein sequence ID" value="KWX01375.1"/>
    <property type="molecule type" value="Genomic_DNA"/>
</dbReference>
<accession>A0A132N6A8</accession>
<dbReference type="AlphaFoldDB" id="A0A132N6A8"/>
<evidence type="ECO:0000313" key="8">
    <source>
        <dbReference type="Proteomes" id="UP000070188"/>
    </source>
</evidence>
<dbReference type="InterPro" id="IPR025997">
    <property type="entry name" value="SBP_2_dom"/>
</dbReference>
<evidence type="ECO:0000313" key="9">
    <source>
        <dbReference type="Proteomes" id="UP000070598"/>
    </source>
</evidence>
<keyword evidence="5" id="KW-0813">Transport</keyword>
<dbReference type="InterPro" id="IPR028082">
    <property type="entry name" value="Peripla_BP_I"/>
</dbReference>
<evidence type="ECO:0000259" key="4">
    <source>
        <dbReference type="Pfam" id="PF13407"/>
    </source>
</evidence>
<feature type="signal peptide" evidence="3">
    <location>
        <begin position="1"/>
        <end position="24"/>
    </location>
</feature>
<gene>
    <name evidence="5" type="ORF">LI90_2403</name>
    <name evidence="6" type="ORF">TH66_01115</name>
    <name evidence="7" type="ORF">TR74_18345</name>
</gene>
<dbReference type="EMBL" id="JYIJ01000010">
    <property type="protein sequence ID" value="KWX05685.1"/>
    <property type="molecule type" value="Genomic_DNA"/>
</dbReference>
<dbReference type="PANTHER" id="PTHR30036:SF7">
    <property type="entry name" value="ABC TRANSPORTER PERIPLASMIC-BINDING PROTEIN YPHF"/>
    <property type="match status" value="1"/>
</dbReference>
<dbReference type="GO" id="GO:0030288">
    <property type="term" value="C:outer membrane-bounded periplasmic space"/>
    <property type="evidence" value="ECO:0007669"/>
    <property type="project" value="TreeGrafter"/>
</dbReference>
<dbReference type="PANTHER" id="PTHR30036">
    <property type="entry name" value="D-XYLOSE-BINDING PERIPLASMIC PROTEIN"/>
    <property type="match status" value="1"/>
</dbReference>
<keyword evidence="3" id="KW-0732">Signal</keyword>
<reference evidence="8" key="4">
    <citation type="submission" date="2015-04" db="EMBL/GenBank/DDBJ databases">
        <title>Physiological reanalysis, assessment of diazotrophy, and genome sequences of multiple isolates of Streptomyces thermoautotrophicus.</title>
        <authorList>
            <person name="MacKellar D.C."/>
            <person name="Lieber L."/>
            <person name="Norman J."/>
            <person name="Bolger A."/>
            <person name="Tobin C."/>
            <person name="Murray J.W."/>
            <person name="Chang R."/>
            <person name="Ford T."/>
            <person name="Nguyen P.Q."/>
            <person name="Woodward J."/>
            <person name="Permingeat H."/>
            <person name="Joshi N.S."/>
            <person name="Silver P.A."/>
            <person name="Usadel B."/>
            <person name="Rutherford A.W."/>
            <person name="Friesen M."/>
            <person name="Prell J."/>
        </authorList>
    </citation>
    <scope>NUCLEOTIDE SEQUENCE [LARGE SCALE GENOMIC DNA]</scope>
    <source>
        <strain evidence="8">H1</strain>
    </source>
</reference>
<dbReference type="InterPro" id="IPR050555">
    <property type="entry name" value="Bact_Solute-Bind_Prot2"/>
</dbReference>
<evidence type="ECO:0000313" key="6">
    <source>
        <dbReference type="EMBL" id="KWX05685.1"/>
    </source>
</evidence>
<reference evidence="5" key="3">
    <citation type="submission" date="2015-04" db="EMBL/GenBank/DDBJ databases">
        <title>Physiological reanalysis, assessment of diazotrophy, and genome sequences of multiple isolates of Streptomyces thermoautotrophicus.</title>
        <authorList>
            <person name="MacKellar D.C."/>
            <person name="Lieber L."/>
            <person name="Norman J."/>
            <person name="Bolger A."/>
            <person name="Tobin C."/>
            <person name="Murray J.W."/>
            <person name="Woodward J."/>
            <person name="Friesen M."/>
            <person name="Prell J."/>
        </authorList>
    </citation>
    <scope>NUCLEOTIDE SEQUENCE [LARGE SCALE GENOMIC DNA]</scope>
    <source>
        <strain evidence="5">H1</strain>
    </source>
</reference>
<proteinExistence type="inferred from homology"/>
<dbReference type="PROSITE" id="PS51257">
    <property type="entry name" value="PROKAR_LIPOPROTEIN"/>
    <property type="match status" value="1"/>
</dbReference>
<reference evidence="6 10" key="2">
    <citation type="submission" date="2015-02" db="EMBL/GenBank/DDBJ databases">
        <title>Physiological reanalysis, assessment of diazotrophy, and genome sequences of multiple isolates of Streptomyces thermoautotrophicus.</title>
        <authorList>
            <person name="MacKellar D.C."/>
            <person name="Lieber L."/>
            <person name="Norman J."/>
            <person name="Bolger A."/>
            <person name="Tobin C."/>
            <person name="Murray J.W."/>
            <person name="Prell J."/>
        </authorList>
    </citation>
    <scope>NUCLEOTIDE SEQUENCE [LARGE SCALE GENOMIC DNA]</scope>
    <source>
        <strain evidence="6 10">UBT1</strain>
    </source>
</reference>
<dbReference type="STRING" id="1469144.LI90_2403"/>
<dbReference type="CDD" id="cd06312">
    <property type="entry name" value="PBP1_ABC_sugar_binding-like"/>
    <property type="match status" value="1"/>
</dbReference>
<keyword evidence="5" id="KW-0762">Sugar transport</keyword>
<feature type="chain" id="PRO_5010447055" evidence="3">
    <location>
        <begin position="25"/>
        <end position="321"/>
    </location>
</feature>
<dbReference type="EMBL" id="JYIK01001048">
    <property type="protein sequence ID" value="KWX07577.1"/>
    <property type="molecule type" value="Genomic_DNA"/>
</dbReference>
<protein>
    <submittedName>
        <fullName evidence="5">ABC-type sugar transport system periplasmic component-like protein</fullName>
    </submittedName>
    <submittedName>
        <fullName evidence="6">Sugar ABC transporter substrate-binding protein</fullName>
    </submittedName>
</protein>
<evidence type="ECO:0000313" key="5">
    <source>
        <dbReference type="EMBL" id="KWX01375.1"/>
    </source>
</evidence>
<evidence type="ECO:0000313" key="7">
    <source>
        <dbReference type="EMBL" id="KWX07577.1"/>
    </source>
</evidence>
<dbReference type="SUPFAM" id="SSF53822">
    <property type="entry name" value="Periplasmic binding protein-like I"/>
    <property type="match status" value="1"/>
</dbReference>
<dbReference type="Proteomes" id="UP000070598">
    <property type="component" value="Unassembled WGS sequence"/>
</dbReference>
<feature type="domain" description="Periplasmic binding protein" evidence="4">
    <location>
        <begin position="40"/>
        <end position="282"/>
    </location>
</feature>
<evidence type="ECO:0000313" key="10">
    <source>
        <dbReference type="Proteomes" id="UP000070659"/>
    </source>
</evidence>
<comment type="similarity">
    <text evidence="2">Belongs to the bacterial solute-binding protein 2 family.</text>
</comment>